<evidence type="ECO:0000313" key="1">
    <source>
        <dbReference type="EnsemblPlants" id="AVESA.00010b.r2.1DG0135790.1.CDS"/>
    </source>
</evidence>
<name>A0ACD5TWE6_AVESA</name>
<protein>
    <submittedName>
        <fullName evidence="1">Uncharacterized protein</fullName>
    </submittedName>
</protein>
<reference evidence="1" key="2">
    <citation type="submission" date="2025-09" db="UniProtKB">
        <authorList>
            <consortium name="EnsemblPlants"/>
        </authorList>
    </citation>
    <scope>IDENTIFICATION</scope>
</reference>
<dbReference type="Proteomes" id="UP001732700">
    <property type="component" value="Chromosome 1D"/>
</dbReference>
<accession>A0ACD5TWE6</accession>
<organism evidence="1 2">
    <name type="scientific">Avena sativa</name>
    <name type="common">Oat</name>
    <dbReference type="NCBI Taxonomy" id="4498"/>
    <lineage>
        <taxon>Eukaryota</taxon>
        <taxon>Viridiplantae</taxon>
        <taxon>Streptophyta</taxon>
        <taxon>Embryophyta</taxon>
        <taxon>Tracheophyta</taxon>
        <taxon>Spermatophyta</taxon>
        <taxon>Magnoliopsida</taxon>
        <taxon>Liliopsida</taxon>
        <taxon>Poales</taxon>
        <taxon>Poaceae</taxon>
        <taxon>BOP clade</taxon>
        <taxon>Pooideae</taxon>
        <taxon>Poodae</taxon>
        <taxon>Poeae</taxon>
        <taxon>Poeae Chloroplast Group 1 (Aveneae type)</taxon>
        <taxon>Aveninae</taxon>
        <taxon>Avena</taxon>
    </lineage>
</organism>
<proteinExistence type="predicted"/>
<dbReference type="EnsemblPlants" id="AVESA.00010b.r2.1DG0135790.1">
    <property type="protein sequence ID" value="AVESA.00010b.r2.1DG0135790.1.CDS"/>
    <property type="gene ID" value="AVESA.00010b.r2.1DG0135790"/>
</dbReference>
<sequence>MHIKSKKQPGVLFKLDFEKAYDRVNWDFLVEVLRLKGFEAGYIHRIEQLVKGGQTAISINGEIGPYFRNRRGIRQGDPLSPLLFNLIGEAHSAILSRACVSGHIAGLVPELIPGGISHLQYADDTLIMIQNDEQQIANLNDSPIWAKILKAKYADADDLFQGTGQGGSPFWKALHKIKHLFKAGARHHVCDGKRTRFWLDWWHGEQPLKDRYPSLFAICDDPEILAAQVCLIDVINLRFRRALDQAGVISWLDLVQNLEDVTLGQIKDTVSWHLDPSGCYSVKSMYQFLSRGISVAHFKEIWKAKAPLKIRIFAWKLALDRLPTNNLLASRNGPSNELVTLKVCNVFMHGYDHHTDNLQKLLRLAPAMLPQKGFLFLQRPSPGHAPPTVLRPRRPFPQAVASFVLRSLLM</sequence>
<keyword evidence="2" id="KW-1185">Reference proteome</keyword>
<evidence type="ECO:0000313" key="2">
    <source>
        <dbReference type="Proteomes" id="UP001732700"/>
    </source>
</evidence>
<reference evidence="1" key="1">
    <citation type="submission" date="2021-05" db="EMBL/GenBank/DDBJ databases">
        <authorList>
            <person name="Scholz U."/>
            <person name="Mascher M."/>
            <person name="Fiebig A."/>
        </authorList>
    </citation>
    <scope>NUCLEOTIDE SEQUENCE [LARGE SCALE GENOMIC DNA]</scope>
</reference>